<feature type="compositionally biased region" description="Low complexity" evidence="6">
    <location>
        <begin position="891"/>
        <end position="909"/>
    </location>
</feature>
<keyword evidence="1" id="KW-0479">Metal-binding</keyword>
<feature type="compositionally biased region" description="Basic and acidic residues" evidence="6">
    <location>
        <begin position="310"/>
        <end position="321"/>
    </location>
</feature>
<dbReference type="EMBL" id="JAAOIC020000054">
    <property type="protein sequence ID" value="KAG8035580.1"/>
    <property type="molecule type" value="Genomic_DNA"/>
</dbReference>
<dbReference type="Pfam" id="PF13923">
    <property type="entry name" value="zf-C3HC4_2"/>
    <property type="match status" value="1"/>
</dbReference>
<evidence type="ECO:0000256" key="5">
    <source>
        <dbReference type="PROSITE-ProRule" id="PRU00175"/>
    </source>
</evidence>
<feature type="compositionally biased region" description="Basic and acidic residues" evidence="6">
    <location>
        <begin position="467"/>
        <end position="482"/>
    </location>
</feature>
<feature type="compositionally biased region" description="Low complexity" evidence="6">
    <location>
        <begin position="1416"/>
        <end position="1429"/>
    </location>
</feature>
<comment type="caution">
    <text evidence="8">The sequence shown here is derived from an EMBL/GenBank/DDBJ whole genome shotgun (WGS) entry which is preliminary data.</text>
</comment>
<gene>
    <name evidence="8" type="ORF">G9C98_001008</name>
</gene>
<sequence length="1494" mass="161042">MSGQSGGGDGGGGGRIRLANLNDQLTCKLCNGYFIDATTIIECLHSFCRSCIVKYLESNKYCPICEVQVHKSKPLLNIRPDHTLQDIVYKLVPGCYQNEMRCRREFYEKHPDAQLSTMSPEARGEPIESHIYSPDEVLTLSLEYYNPNYTDTAGVGVVIPLNETKELTAASISSSAESGTDIGSNETLPRRYLRCPAAVTVFHLQKLIRAKNGLSDVHRVDIMYKEESLCSNYTLMDVMYIYHWRRKVPLHLSYRIFESSPKRLKLSDDNVEYRESLSKSGIDFVPTSTSATSTSSTSSSGASTSPTSKDSIKSENKKDEWKEVQLKISETGETSVTVITNSDLKKLSKSGSATYSRDSQNKNSVKAEPAVDTNSKIKKEDKPLEESNSKPNNNEASVKPEKDKNKNDKSETAPTTAGGSKIDALSVKLQFQPKVGQVNNTYSKRTPKDKAKVTITENKLLKKSDARLLTDGQKAKAGEKNRGAASSSTPTMTNTKPLTFTLVSFPPQKNTEDKEPPANKRKNDVNYNQRSGLTITTTTCTSSFSSICTVASGKNSRQNSSNEANAEASTHAQKSSHPLFPYTVQDLVSNAKKSGTKPNESPLHTPTVTYSITTASTTTSSSSASSGSGGKTPIYTSPCNNKSNDVNSNSSKLNSNSSSNSINNINQSGGSTIVVPPCPDAIPIALMKPTVRKTEILTKGTNLNEICAKIGGNAAASVTNTSSASTGATPSSSSSSSSPSGSKINDICAKIGENTKEKNSRLETKSRPEIPDLLKITKKSMSSTNTNDINTNALIKHIANIPNIPIYTPSLSVSELRNNSGSGSTTYSRDYLKMSLSTPSITVTTTTSTSPSTNPTPATSSITITPASSMVITATSTQQQNASFQRKRATSKNNTGNSNSGSGTSSMSNYKTLREPPKSWNPSLSKNNYVAAKNQAAKEMQNQTQAINAGSEQSDGKSIASKPAKIFKMRNVPRFLGNPASGVKPMYNIESKDKDSSSSLSATGNTKVNSSGLSMTKIDPKTLSPITITSRANTNSPIITPPPYSPNTSSSYQNTPFSRGGASGSTGGSNTSGINTPLSPRNSPVNLLSTSPFIPSQTPNTNPRLIYTHFHPPVQPPPQYSNADLVRFSTNPLIRTNLSCLPAAPPNAAFHSSLPPAISKFFQRTTSYIPHTTTVTYSQQGLTSQSVAIQRIMPNMNNFTTASSSSLTSTSSKTSKTTAVANSQSFNSAKTESNREIGHLIKTTENSAFNLSTAVSTVSTVTTTSISSLSTSSSSNYASDLSKNSPTKGSEVKSTQSGSKNVPCDSSSKGKTDGKEELKKDDKDQDKDQDKEKDERKEDNVQLDKGNKDKDQDKTEEIKEENKPEDEKAEEEINKAKKKVKDEKKPIKRLKKDEEEEKKNDNDSKEEVKEELKVNGSSTSTSSGSAAAESAEKSEELTAKESNSVKDDTAAPVASNDQEETNEAGDKEKKNTELDESNNKNKEVKVNKSTLNSE</sequence>
<evidence type="ECO:0000259" key="7">
    <source>
        <dbReference type="PROSITE" id="PS50089"/>
    </source>
</evidence>
<dbReference type="Proteomes" id="UP000729913">
    <property type="component" value="Unassembled WGS sequence"/>
</dbReference>
<feature type="domain" description="RING-type" evidence="7">
    <location>
        <begin position="27"/>
        <end position="66"/>
    </location>
</feature>
<reference evidence="8" key="2">
    <citation type="submission" date="2021-04" db="EMBL/GenBank/DDBJ databases">
        <title>Genome-wide patterns of bracovirus chromosomal integration into multiple host tissues during parasitism.</title>
        <authorList>
            <person name="Chebbi M.A.C."/>
        </authorList>
    </citation>
    <scope>NUCLEOTIDE SEQUENCE</scope>
    <source>
        <tissue evidence="8">Whole body</tissue>
    </source>
</reference>
<dbReference type="OrthoDB" id="1305878at2759"/>
<feature type="region of interest" description="Disordered" evidence="6">
    <location>
        <begin position="1266"/>
        <end position="1494"/>
    </location>
</feature>
<keyword evidence="9" id="KW-1185">Reference proteome</keyword>
<feature type="compositionally biased region" description="Basic and acidic residues" evidence="6">
    <location>
        <begin position="510"/>
        <end position="524"/>
    </location>
</feature>
<feature type="compositionally biased region" description="Basic and acidic residues" evidence="6">
    <location>
        <begin position="1430"/>
        <end position="1449"/>
    </location>
</feature>
<feature type="compositionally biased region" description="Low complexity" evidence="6">
    <location>
        <begin position="1200"/>
        <end position="1219"/>
    </location>
</feature>
<protein>
    <recommendedName>
        <fullName evidence="7">RING-type domain-containing protein</fullName>
    </recommendedName>
</protein>
<feature type="compositionally biased region" description="Polar residues" evidence="6">
    <location>
        <begin position="1002"/>
        <end position="1014"/>
    </location>
</feature>
<feature type="compositionally biased region" description="Low complexity" evidence="6">
    <location>
        <begin position="718"/>
        <end position="742"/>
    </location>
</feature>
<organism evidence="8 9">
    <name type="scientific">Cotesia typhae</name>
    <dbReference type="NCBI Taxonomy" id="2053667"/>
    <lineage>
        <taxon>Eukaryota</taxon>
        <taxon>Metazoa</taxon>
        <taxon>Ecdysozoa</taxon>
        <taxon>Arthropoda</taxon>
        <taxon>Hexapoda</taxon>
        <taxon>Insecta</taxon>
        <taxon>Pterygota</taxon>
        <taxon>Neoptera</taxon>
        <taxon>Endopterygota</taxon>
        <taxon>Hymenoptera</taxon>
        <taxon>Apocrita</taxon>
        <taxon>Ichneumonoidea</taxon>
        <taxon>Braconidae</taxon>
        <taxon>Microgastrinae</taxon>
        <taxon>Cotesia</taxon>
    </lineage>
</organism>
<feature type="region of interest" description="Disordered" evidence="6">
    <location>
        <begin position="989"/>
        <end position="1016"/>
    </location>
</feature>
<feature type="compositionally biased region" description="Basic and acidic residues" evidence="6">
    <location>
        <begin position="375"/>
        <end position="388"/>
    </location>
</feature>
<feature type="compositionally biased region" description="Low complexity" evidence="6">
    <location>
        <begin position="1266"/>
        <end position="1285"/>
    </location>
</feature>
<dbReference type="Pfam" id="PF16207">
    <property type="entry name" value="RAWUL"/>
    <property type="match status" value="1"/>
</dbReference>
<dbReference type="GO" id="GO:0035102">
    <property type="term" value="C:PRC1 complex"/>
    <property type="evidence" value="ECO:0007669"/>
    <property type="project" value="TreeGrafter"/>
</dbReference>
<feature type="compositionally biased region" description="Basic and acidic residues" evidence="6">
    <location>
        <begin position="398"/>
        <end position="411"/>
    </location>
</feature>
<accession>A0A8J5UTH5</accession>
<dbReference type="InterPro" id="IPR001841">
    <property type="entry name" value="Znf_RING"/>
</dbReference>
<keyword evidence="3" id="KW-0862">Zinc</keyword>
<dbReference type="InterPro" id="IPR032443">
    <property type="entry name" value="RAWUL"/>
</dbReference>
<feature type="compositionally biased region" description="Polar residues" evidence="6">
    <location>
        <begin position="870"/>
        <end position="884"/>
    </location>
</feature>
<feature type="compositionally biased region" description="Low complexity" evidence="6">
    <location>
        <begin position="640"/>
        <end position="664"/>
    </location>
</feature>
<dbReference type="PANTHER" id="PTHR10825">
    <property type="entry name" value="RING FINGER DOMAIN-CONTAINING, POLYCOMB GROUP COMPONENT"/>
    <property type="match status" value="1"/>
</dbReference>
<feature type="compositionally biased region" description="Low complexity" evidence="6">
    <location>
        <begin position="286"/>
        <end position="308"/>
    </location>
</feature>
<keyword evidence="4" id="KW-0539">Nucleus</keyword>
<dbReference type="GO" id="GO:0000122">
    <property type="term" value="P:negative regulation of transcription by RNA polymerase II"/>
    <property type="evidence" value="ECO:0007669"/>
    <property type="project" value="TreeGrafter"/>
</dbReference>
<dbReference type="GO" id="GO:0008270">
    <property type="term" value="F:zinc ion binding"/>
    <property type="evidence" value="ECO:0007669"/>
    <property type="project" value="UniProtKB-KW"/>
</dbReference>
<evidence type="ECO:0000256" key="6">
    <source>
        <dbReference type="SAM" id="MobiDB-lite"/>
    </source>
</evidence>
<dbReference type="GO" id="GO:1990841">
    <property type="term" value="F:promoter-specific chromatin binding"/>
    <property type="evidence" value="ECO:0007669"/>
    <property type="project" value="TreeGrafter"/>
</dbReference>
<evidence type="ECO:0000256" key="4">
    <source>
        <dbReference type="ARBA" id="ARBA00023242"/>
    </source>
</evidence>
<name>A0A8J5UTH5_9HYME</name>
<feature type="compositionally biased region" description="Polar residues" evidence="6">
    <location>
        <begin position="1220"/>
        <end position="1231"/>
    </location>
</feature>
<feature type="compositionally biased region" description="Low complexity" evidence="6">
    <location>
        <begin position="617"/>
        <end position="626"/>
    </location>
</feature>
<feature type="compositionally biased region" description="Polar residues" evidence="6">
    <location>
        <begin position="349"/>
        <end position="364"/>
    </location>
</feature>
<feature type="region of interest" description="Disordered" evidence="6">
    <location>
        <begin position="467"/>
        <end position="530"/>
    </location>
</feature>
<dbReference type="FunFam" id="3.30.40.10:FF:000033">
    <property type="entry name" value="Polycomb group RING finger protein 3"/>
    <property type="match status" value="1"/>
</dbReference>
<dbReference type="SMART" id="SM00184">
    <property type="entry name" value="RING"/>
    <property type="match status" value="1"/>
</dbReference>
<dbReference type="InterPro" id="IPR017907">
    <property type="entry name" value="Znf_RING_CS"/>
</dbReference>
<dbReference type="PROSITE" id="PS50089">
    <property type="entry name" value="ZF_RING_2"/>
    <property type="match status" value="1"/>
</dbReference>
<feature type="region of interest" description="Disordered" evidence="6">
    <location>
        <begin position="1200"/>
        <end position="1233"/>
    </location>
</feature>
<evidence type="ECO:0000256" key="1">
    <source>
        <dbReference type="ARBA" id="ARBA00022723"/>
    </source>
</evidence>
<feature type="region of interest" description="Disordered" evidence="6">
    <location>
        <begin position="284"/>
        <end position="321"/>
    </location>
</feature>
<feature type="region of interest" description="Disordered" evidence="6">
    <location>
        <begin position="1028"/>
        <end position="1081"/>
    </location>
</feature>
<feature type="compositionally biased region" description="Low complexity" evidence="6">
    <location>
        <begin position="1046"/>
        <end position="1060"/>
    </location>
</feature>
<evidence type="ECO:0000256" key="3">
    <source>
        <dbReference type="ARBA" id="ARBA00022833"/>
    </source>
</evidence>
<feature type="region of interest" description="Disordered" evidence="6">
    <location>
        <begin position="347"/>
        <end position="421"/>
    </location>
</feature>
<feature type="compositionally biased region" description="Low complexity" evidence="6">
    <location>
        <begin position="842"/>
        <end position="869"/>
    </location>
</feature>
<keyword evidence="2 5" id="KW-0863">Zinc-finger</keyword>
<evidence type="ECO:0000313" key="9">
    <source>
        <dbReference type="Proteomes" id="UP000729913"/>
    </source>
</evidence>
<feature type="region of interest" description="Disordered" evidence="6">
    <location>
        <begin position="617"/>
        <end position="664"/>
    </location>
</feature>
<feature type="compositionally biased region" description="Polar residues" evidence="6">
    <location>
        <begin position="484"/>
        <end position="502"/>
    </location>
</feature>
<feature type="compositionally biased region" description="Polar residues" evidence="6">
    <location>
        <begin position="552"/>
        <end position="576"/>
    </location>
</feature>
<evidence type="ECO:0000256" key="2">
    <source>
        <dbReference type="ARBA" id="ARBA00022771"/>
    </source>
</evidence>
<feature type="compositionally biased region" description="Basic and acidic residues" evidence="6">
    <location>
        <begin position="1308"/>
        <end position="1413"/>
    </location>
</feature>
<feature type="compositionally biased region" description="Polar residues" evidence="6">
    <location>
        <begin position="1286"/>
        <end position="1307"/>
    </location>
</feature>
<dbReference type="PANTHER" id="PTHR10825:SF29">
    <property type="entry name" value="POLYCOMB GROUP RING FINGER PROTEIN 1"/>
    <property type="match status" value="1"/>
</dbReference>
<feature type="region of interest" description="Disordered" evidence="6">
    <location>
        <begin position="552"/>
        <end position="579"/>
    </location>
</feature>
<proteinExistence type="predicted"/>
<evidence type="ECO:0000313" key="8">
    <source>
        <dbReference type="EMBL" id="KAG8035580.1"/>
    </source>
</evidence>
<feature type="region of interest" description="Disordered" evidence="6">
    <location>
        <begin position="718"/>
        <end position="745"/>
    </location>
</feature>
<dbReference type="CDD" id="cd17082">
    <property type="entry name" value="RAWUL_PCGF2_like"/>
    <property type="match status" value="1"/>
</dbReference>
<feature type="compositionally biased region" description="Basic and acidic residues" evidence="6">
    <location>
        <begin position="1464"/>
        <end position="1486"/>
    </location>
</feature>
<dbReference type="PROSITE" id="PS00518">
    <property type="entry name" value="ZF_RING_1"/>
    <property type="match status" value="1"/>
</dbReference>
<feature type="region of interest" description="Disordered" evidence="6">
    <location>
        <begin position="842"/>
        <end position="925"/>
    </location>
</feature>
<reference evidence="8" key="1">
    <citation type="submission" date="2020-03" db="EMBL/GenBank/DDBJ databases">
        <authorList>
            <person name="Chebbi M.A."/>
            <person name="Drezen J.M."/>
        </authorList>
    </citation>
    <scope>NUCLEOTIDE SEQUENCE</scope>
    <source>
        <tissue evidence="8">Whole body</tissue>
    </source>
</reference>